<sequence length="93" mass="10681">MDLDAGEPWKRQREEPSEYHENRSEDGSRIDVSYPRRNLGVSRHIRVTGELLLVPENHNKVTVINKCGGTVIQWRCQTIGRCLKAPRCTAPRV</sequence>
<feature type="compositionally biased region" description="Basic and acidic residues" evidence="1">
    <location>
        <begin position="7"/>
        <end position="29"/>
    </location>
</feature>
<dbReference type="Proteomes" id="UP000828251">
    <property type="component" value="Unassembled WGS sequence"/>
</dbReference>
<keyword evidence="3" id="KW-1185">Reference proteome</keyword>
<reference evidence="2 3" key="1">
    <citation type="journal article" date="2021" name="Plant Biotechnol. J.">
        <title>Multi-omics assisted identification of the key and species-specific regulatory components of drought-tolerant mechanisms in Gossypium stocksii.</title>
        <authorList>
            <person name="Yu D."/>
            <person name="Ke L."/>
            <person name="Zhang D."/>
            <person name="Wu Y."/>
            <person name="Sun Y."/>
            <person name="Mei J."/>
            <person name="Sun J."/>
            <person name="Sun Y."/>
        </authorList>
    </citation>
    <scope>NUCLEOTIDE SEQUENCE [LARGE SCALE GENOMIC DNA]</scope>
    <source>
        <strain evidence="3">cv. E1</strain>
        <tissue evidence="2">Leaf</tissue>
    </source>
</reference>
<proteinExistence type="predicted"/>
<evidence type="ECO:0000313" key="2">
    <source>
        <dbReference type="EMBL" id="KAH1115095.1"/>
    </source>
</evidence>
<dbReference type="AlphaFoldDB" id="A0A9D4AGI5"/>
<accession>A0A9D4AGI5</accession>
<feature type="region of interest" description="Disordered" evidence="1">
    <location>
        <begin position="1"/>
        <end position="31"/>
    </location>
</feature>
<name>A0A9D4AGI5_9ROSI</name>
<evidence type="ECO:0000256" key="1">
    <source>
        <dbReference type="SAM" id="MobiDB-lite"/>
    </source>
</evidence>
<comment type="caution">
    <text evidence="2">The sequence shown here is derived from an EMBL/GenBank/DDBJ whole genome shotgun (WGS) entry which is preliminary data.</text>
</comment>
<organism evidence="2 3">
    <name type="scientific">Gossypium stocksii</name>
    <dbReference type="NCBI Taxonomy" id="47602"/>
    <lineage>
        <taxon>Eukaryota</taxon>
        <taxon>Viridiplantae</taxon>
        <taxon>Streptophyta</taxon>
        <taxon>Embryophyta</taxon>
        <taxon>Tracheophyta</taxon>
        <taxon>Spermatophyta</taxon>
        <taxon>Magnoliopsida</taxon>
        <taxon>eudicotyledons</taxon>
        <taxon>Gunneridae</taxon>
        <taxon>Pentapetalae</taxon>
        <taxon>rosids</taxon>
        <taxon>malvids</taxon>
        <taxon>Malvales</taxon>
        <taxon>Malvaceae</taxon>
        <taxon>Malvoideae</taxon>
        <taxon>Gossypium</taxon>
    </lineage>
</organism>
<dbReference type="EMBL" id="JAIQCV010000003">
    <property type="protein sequence ID" value="KAH1115095.1"/>
    <property type="molecule type" value="Genomic_DNA"/>
</dbReference>
<evidence type="ECO:0000313" key="3">
    <source>
        <dbReference type="Proteomes" id="UP000828251"/>
    </source>
</evidence>
<gene>
    <name evidence="2" type="ORF">J1N35_008473</name>
</gene>
<protein>
    <submittedName>
        <fullName evidence="2">Uncharacterized protein</fullName>
    </submittedName>
</protein>